<protein>
    <submittedName>
        <fullName evidence="1">Uncharacterized protein</fullName>
    </submittedName>
</protein>
<organism evidence="1 2">
    <name type="scientific">Glossina austeni</name>
    <name type="common">Savannah tsetse fly</name>
    <dbReference type="NCBI Taxonomy" id="7395"/>
    <lineage>
        <taxon>Eukaryota</taxon>
        <taxon>Metazoa</taxon>
        <taxon>Ecdysozoa</taxon>
        <taxon>Arthropoda</taxon>
        <taxon>Hexapoda</taxon>
        <taxon>Insecta</taxon>
        <taxon>Pterygota</taxon>
        <taxon>Neoptera</taxon>
        <taxon>Endopterygota</taxon>
        <taxon>Diptera</taxon>
        <taxon>Brachycera</taxon>
        <taxon>Muscomorpha</taxon>
        <taxon>Hippoboscoidea</taxon>
        <taxon>Glossinidae</taxon>
        <taxon>Glossina</taxon>
    </lineage>
</organism>
<reference evidence="1" key="1">
    <citation type="submission" date="2020-05" db="UniProtKB">
        <authorList>
            <consortium name="EnsemblMetazoa"/>
        </authorList>
    </citation>
    <scope>IDENTIFICATION</scope>
    <source>
        <strain evidence="1">TTRI</strain>
    </source>
</reference>
<accession>A0A1A9VAD4</accession>
<dbReference type="Proteomes" id="UP000078200">
    <property type="component" value="Unassembled WGS sequence"/>
</dbReference>
<dbReference type="EnsemblMetazoa" id="GAUT030922-RA">
    <property type="protein sequence ID" value="GAUT030922-PA"/>
    <property type="gene ID" value="GAUT030922"/>
</dbReference>
<name>A0A1A9VAD4_GLOAU</name>
<evidence type="ECO:0000313" key="2">
    <source>
        <dbReference type="Proteomes" id="UP000078200"/>
    </source>
</evidence>
<proteinExistence type="predicted"/>
<keyword evidence="2" id="KW-1185">Reference proteome</keyword>
<dbReference type="AlphaFoldDB" id="A0A1A9VAD4"/>
<evidence type="ECO:0000313" key="1">
    <source>
        <dbReference type="EnsemblMetazoa" id="GAUT030922-PA"/>
    </source>
</evidence>
<sequence>MYRQYFDPLSSLSENIVSVCEVYSGSEEEENGMIPNEDEMEILESDEKKAYVSYPMLNLRMRQELRDRFKIGLHVVRKYRWMEQLGGNWKWADILADILATKLSETSLGLVATQNEI</sequence>
<dbReference type="VEuPathDB" id="VectorBase:GAUT030922"/>